<sequence length="552" mass="62900">MSSHTMSSTKQANRGTNFDAIVAGAGFSGLYMLHRLREAGLSVRVFEAGDDIGGTWYWNRYPGVRCDIESIYYNYTFSEELLHEWTWSSRYADQPEILRYINYVADKFDLRCDIELGTKIIAAHYDNQTHRWNIQTSNGMQASAKYFITAVGCLSVPNMPKFKGIDTFQGEMYHTGRWPHEKVSFAGKRVGVIGTSSTGSQCIPIIAQEAKHLTIFQRTPQYSAPAKNHPYNREFMRKTVENYEEIKERMRDSMHGVPFHARDQSALQDSPEVRELVYEAAWEDGRLLSMLYSYNDLLVEAKANETITDFFRCKIRQIVRDPEVATKLMPSFYYATKRPVIDNNYFETFNRDNVSLVDVRSAPIEEITSTGTVEAMYDLDMIVCATGFDAMTGPLFKMDIRGKSGISLKEKWEEGARLRTYLGIAVADFPNLFMITGPQSPSVIGNMLVSIEQHVEWISDCIEYLRSNEIEALEATVEAEEGWSKHFQEIANSTLVTKTNSWYMGTNIVGKPRGFLAYLGGVGNYRQICDRIAAKDYEGFSVISTNEEKIYN</sequence>
<protein>
    <submittedName>
        <fullName evidence="8">NAD(P)/FAD-dependent oxidoreductase</fullName>
        <ecNumber evidence="8">1.14.13.-</ecNumber>
    </submittedName>
</protein>
<proteinExistence type="inferred from homology"/>
<dbReference type="SUPFAM" id="SSF51905">
    <property type="entry name" value="FAD/NAD(P)-binding domain"/>
    <property type="match status" value="2"/>
</dbReference>
<dbReference type="GO" id="GO:0016491">
    <property type="term" value="F:oxidoreductase activity"/>
    <property type="evidence" value="ECO:0007669"/>
    <property type="project" value="UniProtKB-KW"/>
</dbReference>
<dbReference type="InterPro" id="IPR050775">
    <property type="entry name" value="FAD-binding_Monooxygenases"/>
</dbReference>
<accession>A0ABZ2CQ55</accession>
<dbReference type="Gene3D" id="3.50.50.60">
    <property type="entry name" value="FAD/NAD(P)-binding domain"/>
    <property type="match status" value="2"/>
</dbReference>
<evidence type="ECO:0000256" key="7">
    <source>
        <dbReference type="ARBA" id="ARBA00023033"/>
    </source>
</evidence>
<organism evidence="8 9">
    <name type="scientific">Shouchella rhizosphaerae</name>
    <dbReference type="NCBI Taxonomy" id="866786"/>
    <lineage>
        <taxon>Bacteria</taxon>
        <taxon>Bacillati</taxon>
        <taxon>Bacillota</taxon>
        <taxon>Bacilli</taxon>
        <taxon>Bacillales</taxon>
        <taxon>Bacillaceae</taxon>
        <taxon>Shouchella</taxon>
    </lineage>
</organism>
<keyword evidence="9" id="KW-1185">Reference proteome</keyword>
<dbReference type="EMBL" id="CP144921">
    <property type="protein sequence ID" value="WWA29319.1"/>
    <property type="molecule type" value="Genomic_DNA"/>
</dbReference>
<comment type="cofactor">
    <cofactor evidence="1">
        <name>FAD</name>
        <dbReference type="ChEBI" id="CHEBI:57692"/>
    </cofactor>
</comment>
<reference evidence="8 9" key="1">
    <citation type="submission" date="2024-01" db="EMBL/GenBank/DDBJ databases">
        <title>Culturomics analysis of mouse respiratory tract.</title>
        <authorList>
            <person name="Phillips A.M."/>
            <person name="Collette N.M."/>
            <person name="Mageeney C.M."/>
            <person name="Sinha A."/>
            <person name="Hern K.E."/>
            <person name="Arkin A.P."/>
            <person name="Williams K.P."/>
            <person name="Branda S."/>
        </authorList>
    </citation>
    <scope>NUCLEOTIDE SEQUENCE [LARGE SCALE GENOMIC DNA]</scope>
    <source>
        <strain evidence="8 9">CP20</strain>
    </source>
</reference>
<evidence type="ECO:0000256" key="6">
    <source>
        <dbReference type="ARBA" id="ARBA00023002"/>
    </source>
</evidence>
<gene>
    <name evidence="8" type="ORF">V5G21_16600</name>
</gene>
<evidence type="ECO:0000256" key="5">
    <source>
        <dbReference type="ARBA" id="ARBA00022857"/>
    </source>
</evidence>
<comment type="similarity">
    <text evidence="2">Belongs to the FAD-binding monooxygenase family.</text>
</comment>
<keyword evidence="5" id="KW-0521">NADP</keyword>
<keyword evidence="6 8" id="KW-0560">Oxidoreductase</keyword>
<dbReference type="Proteomes" id="UP001341136">
    <property type="component" value="Chromosome"/>
</dbReference>
<dbReference type="PANTHER" id="PTHR43098:SF3">
    <property type="entry name" value="L-ORNITHINE N(5)-MONOOXYGENASE-RELATED"/>
    <property type="match status" value="1"/>
</dbReference>
<dbReference type="RefSeq" id="WP_279626583.1">
    <property type="nucleotide sequence ID" value="NZ_CP144921.1"/>
</dbReference>
<dbReference type="InterPro" id="IPR020946">
    <property type="entry name" value="Flavin_mOase-like"/>
</dbReference>
<evidence type="ECO:0000313" key="9">
    <source>
        <dbReference type="Proteomes" id="UP001341136"/>
    </source>
</evidence>
<evidence type="ECO:0000256" key="3">
    <source>
        <dbReference type="ARBA" id="ARBA00022630"/>
    </source>
</evidence>
<dbReference type="EC" id="1.14.13.-" evidence="8"/>
<dbReference type="Pfam" id="PF00743">
    <property type="entry name" value="FMO-like"/>
    <property type="match status" value="1"/>
</dbReference>
<keyword evidence="4" id="KW-0274">FAD</keyword>
<keyword evidence="7" id="KW-0503">Monooxygenase</keyword>
<name>A0ABZ2CQ55_9BACI</name>
<dbReference type="PANTHER" id="PTHR43098">
    <property type="entry name" value="L-ORNITHINE N(5)-MONOOXYGENASE-RELATED"/>
    <property type="match status" value="1"/>
</dbReference>
<evidence type="ECO:0000256" key="2">
    <source>
        <dbReference type="ARBA" id="ARBA00010139"/>
    </source>
</evidence>
<evidence type="ECO:0000256" key="1">
    <source>
        <dbReference type="ARBA" id="ARBA00001974"/>
    </source>
</evidence>
<evidence type="ECO:0000256" key="4">
    <source>
        <dbReference type="ARBA" id="ARBA00022827"/>
    </source>
</evidence>
<keyword evidence="3" id="KW-0285">Flavoprotein</keyword>
<dbReference type="InterPro" id="IPR036188">
    <property type="entry name" value="FAD/NAD-bd_sf"/>
</dbReference>
<evidence type="ECO:0000313" key="8">
    <source>
        <dbReference type="EMBL" id="WWA29319.1"/>
    </source>
</evidence>